<proteinExistence type="predicted"/>
<organism evidence="1">
    <name type="scientific">Anguilla anguilla</name>
    <name type="common">European freshwater eel</name>
    <name type="synonym">Muraena anguilla</name>
    <dbReference type="NCBI Taxonomy" id="7936"/>
    <lineage>
        <taxon>Eukaryota</taxon>
        <taxon>Metazoa</taxon>
        <taxon>Chordata</taxon>
        <taxon>Craniata</taxon>
        <taxon>Vertebrata</taxon>
        <taxon>Euteleostomi</taxon>
        <taxon>Actinopterygii</taxon>
        <taxon>Neopterygii</taxon>
        <taxon>Teleostei</taxon>
        <taxon>Anguilliformes</taxon>
        <taxon>Anguillidae</taxon>
        <taxon>Anguilla</taxon>
    </lineage>
</organism>
<accession>A0A0E9QPV9</accession>
<dbReference type="EMBL" id="GBXM01089758">
    <property type="protein sequence ID" value="JAH18819.1"/>
    <property type="molecule type" value="Transcribed_RNA"/>
</dbReference>
<evidence type="ECO:0000313" key="1">
    <source>
        <dbReference type="EMBL" id="JAH18819.1"/>
    </source>
</evidence>
<reference evidence="1" key="1">
    <citation type="submission" date="2014-11" db="EMBL/GenBank/DDBJ databases">
        <authorList>
            <person name="Amaro Gonzalez C."/>
        </authorList>
    </citation>
    <scope>NUCLEOTIDE SEQUENCE</scope>
</reference>
<protein>
    <submittedName>
        <fullName evidence="1">Uncharacterized protein</fullName>
    </submittedName>
</protein>
<name>A0A0E9QPV9_ANGAN</name>
<reference evidence="1" key="2">
    <citation type="journal article" date="2015" name="Fish Shellfish Immunol.">
        <title>Early steps in the European eel (Anguilla anguilla)-Vibrio vulnificus interaction in the gills: Role of the RtxA13 toxin.</title>
        <authorList>
            <person name="Callol A."/>
            <person name="Pajuelo D."/>
            <person name="Ebbesson L."/>
            <person name="Teles M."/>
            <person name="MacKenzie S."/>
            <person name="Amaro C."/>
        </authorList>
    </citation>
    <scope>NUCLEOTIDE SEQUENCE</scope>
</reference>
<sequence>MRSNRPRYKKVKH</sequence>